<accession>A0A6A6ZYN2</accession>
<reference evidence="2" key="1">
    <citation type="journal article" date="2020" name="Stud. Mycol.">
        <title>101 Dothideomycetes genomes: a test case for predicting lifestyles and emergence of pathogens.</title>
        <authorList>
            <person name="Haridas S."/>
            <person name="Albert R."/>
            <person name="Binder M."/>
            <person name="Bloem J."/>
            <person name="Labutti K."/>
            <person name="Salamov A."/>
            <person name="Andreopoulos B."/>
            <person name="Baker S."/>
            <person name="Barry K."/>
            <person name="Bills G."/>
            <person name="Bluhm B."/>
            <person name="Cannon C."/>
            <person name="Castanera R."/>
            <person name="Culley D."/>
            <person name="Daum C."/>
            <person name="Ezra D."/>
            <person name="Gonzalez J."/>
            <person name="Henrissat B."/>
            <person name="Kuo A."/>
            <person name="Liang C."/>
            <person name="Lipzen A."/>
            <person name="Lutzoni F."/>
            <person name="Magnuson J."/>
            <person name="Mondo S."/>
            <person name="Nolan M."/>
            <person name="Ohm R."/>
            <person name="Pangilinan J."/>
            <person name="Park H.-J."/>
            <person name="Ramirez L."/>
            <person name="Alfaro M."/>
            <person name="Sun H."/>
            <person name="Tritt A."/>
            <person name="Yoshinaga Y."/>
            <person name="Zwiers L.-H."/>
            <person name="Turgeon B."/>
            <person name="Goodwin S."/>
            <person name="Spatafora J."/>
            <person name="Crous P."/>
            <person name="Grigoriev I."/>
        </authorList>
    </citation>
    <scope>NUCLEOTIDE SEQUENCE</scope>
    <source>
        <strain evidence="2">CBS 113818</strain>
    </source>
</reference>
<evidence type="ECO:0000313" key="2">
    <source>
        <dbReference type="EMBL" id="KAF2825624.1"/>
    </source>
</evidence>
<gene>
    <name evidence="2" type="ORF">CC86DRAFT_33416</name>
</gene>
<dbReference type="Proteomes" id="UP000799424">
    <property type="component" value="Unassembled WGS sequence"/>
</dbReference>
<dbReference type="EMBL" id="MU006227">
    <property type="protein sequence ID" value="KAF2825624.1"/>
    <property type="molecule type" value="Genomic_DNA"/>
</dbReference>
<evidence type="ECO:0000313" key="3">
    <source>
        <dbReference type="Proteomes" id="UP000799424"/>
    </source>
</evidence>
<sequence>MGQDVSTCSAANYYDWELDAPEEEECLMPYHGPTRFEWARMDFGEPPMLSPYDGGRLRRTARYDEILETGPGNLVPPMFPRQPFSRGMPSLVQNQDFRIRTVYLRAPGRLHTDASGMLRSSHAALVPDVVFRQRHTQEPRSRLQSPAPAPQSSPHSTATRTSRRYPRSESAPPPPSHRSPSPPLSPKSSPRHQSRRSSHSGNPIVFRVDQHAPPLGAAQVRFHGEKGMQTENGGRCTGTVTNNEWKGLDKGLKIRMGGRE</sequence>
<feature type="compositionally biased region" description="Basic residues" evidence="1">
    <location>
        <begin position="189"/>
        <end position="198"/>
    </location>
</feature>
<keyword evidence="3" id="KW-1185">Reference proteome</keyword>
<feature type="region of interest" description="Disordered" evidence="1">
    <location>
        <begin position="135"/>
        <end position="201"/>
    </location>
</feature>
<dbReference type="AlphaFoldDB" id="A0A6A6ZYN2"/>
<feature type="compositionally biased region" description="Low complexity" evidence="1">
    <location>
        <begin position="144"/>
        <end position="156"/>
    </location>
</feature>
<evidence type="ECO:0000256" key="1">
    <source>
        <dbReference type="SAM" id="MobiDB-lite"/>
    </source>
</evidence>
<organism evidence="2 3">
    <name type="scientific">Ophiobolus disseminans</name>
    <dbReference type="NCBI Taxonomy" id="1469910"/>
    <lineage>
        <taxon>Eukaryota</taxon>
        <taxon>Fungi</taxon>
        <taxon>Dikarya</taxon>
        <taxon>Ascomycota</taxon>
        <taxon>Pezizomycotina</taxon>
        <taxon>Dothideomycetes</taxon>
        <taxon>Pleosporomycetidae</taxon>
        <taxon>Pleosporales</taxon>
        <taxon>Pleosporineae</taxon>
        <taxon>Phaeosphaeriaceae</taxon>
        <taxon>Ophiobolus</taxon>
    </lineage>
</organism>
<protein>
    <submittedName>
        <fullName evidence="2">Uncharacterized protein</fullName>
    </submittedName>
</protein>
<name>A0A6A6ZYN2_9PLEO</name>
<feature type="compositionally biased region" description="Pro residues" evidence="1">
    <location>
        <begin position="171"/>
        <end position="185"/>
    </location>
</feature>
<proteinExistence type="predicted"/>